<evidence type="ECO:0000313" key="3">
    <source>
        <dbReference type="Proteomes" id="UP000334380"/>
    </source>
</evidence>
<organism evidence="2 3">
    <name type="scientific">Pandoraea terrigena</name>
    <dbReference type="NCBI Taxonomy" id="2508292"/>
    <lineage>
        <taxon>Bacteria</taxon>
        <taxon>Pseudomonadati</taxon>
        <taxon>Pseudomonadota</taxon>
        <taxon>Betaproteobacteria</taxon>
        <taxon>Burkholderiales</taxon>
        <taxon>Burkholderiaceae</taxon>
        <taxon>Pandoraea</taxon>
    </lineage>
</organism>
<dbReference type="Proteomes" id="UP000334380">
    <property type="component" value="Unassembled WGS sequence"/>
</dbReference>
<accession>A0A5E4UDV1</accession>
<sequence>MDLQQRVGVRLRGRPVIWRGLLCSFTTCLAGTPLNALFEGSIGMLGSDGLMRRLIVGDAAAAVVVLALPLLSGGPRQLSADDGA</sequence>
<proteinExistence type="predicted"/>
<gene>
    <name evidence="2" type="ORF">PTE31013_01950</name>
</gene>
<keyword evidence="1" id="KW-0472">Membrane</keyword>
<name>A0A5E4UDV1_9BURK</name>
<feature type="transmembrane region" description="Helical" evidence="1">
    <location>
        <begin position="50"/>
        <end position="71"/>
    </location>
</feature>
<evidence type="ECO:0000313" key="2">
    <source>
        <dbReference type="EMBL" id="VVD97228.1"/>
    </source>
</evidence>
<keyword evidence="1" id="KW-0812">Transmembrane</keyword>
<reference evidence="2 3" key="1">
    <citation type="submission" date="2019-08" db="EMBL/GenBank/DDBJ databases">
        <authorList>
            <person name="Peeters C."/>
        </authorList>
    </citation>
    <scope>NUCLEOTIDE SEQUENCE [LARGE SCALE GENOMIC DNA]</scope>
    <source>
        <strain evidence="2 3">LMG 31013</strain>
    </source>
</reference>
<protein>
    <submittedName>
        <fullName evidence="2">Uncharacterized protein</fullName>
    </submittedName>
</protein>
<feature type="transmembrane region" description="Helical" evidence="1">
    <location>
        <begin position="16"/>
        <end position="38"/>
    </location>
</feature>
<dbReference type="AlphaFoldDB" id="A0A5E4UDV1"/>
<keyword evidence="3" id="KW-1185">Reference proteome</keyword>
<evidence type="ECO:0000256" key="1">
    <source>
        <dbReference type="SAM" id="Phobius"/>
    </source>
</evidence>
<keyword evidence="1" id="KW-1133">Transmembrane helix</keyword>
<dbReference type="EMBL" id="CABPRU010000003">
    <property type="protein sequence ID" value="VVD97228.1"/>
    <property type="molecule type" value="Genomic_DNA"/>
</dbReference>